<keyword evidence="1" id="KW-0677">Repeat</keyword>
<dbReference type="OrthoDB" id="5353557at2759"/>
<name>A0A4P9YTR1_9FUNG</name>
<evidence type="ECO:0000256" key="2">
    <source>
        <dbReference type="SAM" id="MobiDB-lite"/>
    </source>
</evidence>
<gene>
    <name evidence="3" type="ORF">SYNPS1DRAFT_25371</name>
</gene>
<accession>A0A4P9YTR1</accession>
<dbReference type="Gene3D" id="3.10.580.10">
    <property type="entry name" value="CBS-domain"/>
    <property type="match status" value="1"/>
</dbReference>
<dbReference type="Proteomes" id="UP000278143">
    <property type="component" value="Unassembled WGS sequence"/>
</dbReference>
<protein>
    <submittedName>
        <fullName evidence="3">Uncharacterized protein</fullName>
    </submittedName>
</protein>
<keyword evidence="4" id="KW-1185">Reference proteome</keyword>
<dbReference type="PANTHER" id="PTHR12064:SF97">
    <property type="entry name" value="METAL TRANSPORTER CNNM-5"/>
    <property type="match status" value="1"/>
</dbReference>
<organism evidence="3 4">
    <name type="scientific">Syncephalis pseudoplumigaleata</name>
    <dbReference type="NCBI Taxonomy" id="1712513"/>
    <lineage>
        <taxon>Eukaryota</taxon>
        <taxon>Fungi</taxon>
        <taxon>Fungi incertae sedis</taxon>
        <taxon>Zoopagomycota</taxon>
        <taxon>Zoopagomycotina</taxon>
        <taxon>Zoopagomycetes</taxon>
        <taxon>Zoopagales</taxon>
        <taxon>Piptocephalidaceae</taxon>
        <taxon>Syncephalis</taxon>
    </lineage>
</organism>
<evidence type="ECO:0000313" key="4">
    <source>
        <dbReference type="Proteomes" id="UP000278143"/>
    </source>
</evidence>
<evidence type="ECO:0000313" key="3">
    <source>
        <dbReference type="EMBL" id="RKP22762.1"/>
    </source>
</evidence>
<feature type="region of interest" description="Disordered" evidence="2">
    <location>
        <begin position="122"/>
        <end position="166"/>
    </location>
</feature>
<evidence type="ECO:0000256" key="1">
    <source>
        <dbReference type="ARBA" id="ARBA00022737"/>
    </source>
</evidence>
<dbReference type="GO" id="GO:0010960">
    <property type="term" value="P:magnesium ion homeostasis"/>
    <property type="evidence" value="ECO:0007669"/>
    <property type="project" value="InterPro"/>
</dbReference>
<dbReference type="InterPro" id="IPR046342">
    <property type="entry name" value="CBS_dom_sf"/>
</dbReference>
<dbReference type="InterPro" id="IPR045095">
    <property type="entry name" value="ACDP"/>
</dbReference>
<reference evidence="4" key="1">
    <citation type="journal article" date="2018" name="Nat. Microbiol.">
        <title>Leveraging single-cell genomics to expand the fungal tree of life.</title>
        <authorList>
            <person name="Ahrendt S.R."/>
            <person name="Quandt C.A."/>
            <person name="Ciobanu D."/>
            <person name="Clum A."/>
            <person name="Salamov A."/>
            <person name="Andreopoulos B."/>
            <person name="Cheng J.F."/>
            <person name="Woyke T."/>
            <person name="Pelin A."/>
            <person name="Henrissat B."/>
            <person name="Reynolds N.K."/>
            <person name="Benny G.L."/>
            <person name="Smith M.E."/>
            <person name="James T.Y."/>
            <person name="Grigoriev I.V."/>
        </authorList>
    </citation>
    <scope>NUCLEOTIDE SEQUENCE [LARGE SCALE GENOMIC DNA]</scope>
    <source>
        <strain evidence="4">Benny S71-1</strain>
    </source>
</reference>
<feature type="compositionally biased region" description="Polar residues" evidence="2">
    <location>
        <begin position="151"/>
        <end position="166"/>
    </location>
</feature>
<dbReference type="PANTHER" id="PTHR12064">
    <property type="entry name" value="METAL TRANSPORTER CNNM"/>
    <property type="match status" value="1"/>
</dbReference>
<dbReference type="AlphaFoldDB" id="A0A4P9YTR1"/>
<proteinExistence type="predicted"/>
<sequence length="166" mass="17827">MDLQEKTAATIMSMLDRFQEGSSHMAIICDGTGSVAPSSIVPLEDVIEELIQEEIVDATDVCAHPPSDLVAHNAHGHVSPIHRSNSWIASHLIGSNAAAAAAACYQLRGLVFSMNGRERHGRRVPSLKRARSESTIDTAAYDAPRPDMSEMSRSGCDTGNISTNTR</sequence>
<dbReference type="GO" id="GO:0030026">
    <property type="term" value="P:intracellular manganese ion homeostasis"/>
    <property type="evidence" value="ECO:0007669"/>
    <property type="project" value="TreeGrafter"/>
</dbReference>
<dbReference type="EMBL" id="KZ991705">
    <property type="protein sequence ID" value="RKP22762.1"/>
    <property type="molecule type" value="Genomic_DNA"/>
</dbReference>
<dbReference type="GO" id="GO:0005737">
    <property type="term" value="C:cytoplasm"/>
    <property type="evidence" value="ECO:0007669"/>
    <property type="project" value="TreeGrafter"/>
</dbReference>